<reference evidence="1" key="1">
    <citation type="submission" date="2004-02" db="EMBL/GenBank/DDBJ databases">
        <title>The genome sequence of the enterobacterial phytopathogen Erwinia carotovora subsp. atroseptica SCRI1043 and functional genomic identification of novel virulence factors.</title>
        <authorList>
            <person name="Bell K.S."/>
            <person name="Sebaihia M."/>
            <person name="Pritchard L."/>
            <person name="Holden M."/>
            <person name="Hyman L.J."/>
            <person name="Holeva M.C."/>
            <person name="Thomson N.R."/>
            <person name="Bentley S.D."/>
            <person name="Churcher C."/>
            <person name="Mungall K."/>
            <person name="Atkin R."/>
            <person name="Bason N."/>
            <person name="Brooks K."/>
            <person name="Chillingworth T."/>
            <person name="Clark K."/>
            <person name="Doggett J."/>
            <person name="Fraser A."/>
            <person name="Hance Z."/>
            <person name="Hauser H."/>
            <person name="Jagels K."/>
            <person name="Moule S."/>
            <person name="Norbertczak H."/>
            <person name="Ormond D."/>
            <person name="Price C."/>
            <person name="Quail M.A."/>
            <person name="Sanders M."/>
            <person name="Walker D."/>
            <person name="Whitehead S."/>
            <person name="Salmond G.P.C."/>
            <person name="Birch P.R.J."/>
            <person name="Barrell B.G."/>
            <person name="Parkhill J."/>
            <person name="Toth I.K."/>
        </authorList>
    </citation>
    <scope>NUCLEOTIDE SEQUENCE</scope>
    <source>
        <strain evidence="1">SCRI1043</strain>
    </source>
</reference>
<evidence type="ECO:0000313" key="1">
    <source>
        <dbReference type="EMBL" id="CAG74093.1"/>
    </source>
</evidence>
<sequence length="72" mass="7954">MNSLQIFRVFNGMIFSTCVKARKQRINGVMLGYYDEVSILARVRDGATTVPGQRDITIAAIPNLILSPTAHC</sequence>
<protein>
    <submittedName>
        <fullName evidence="1">Uncharacterized protein</fullName>
    </submittedName>
</protein>
<dbReference type="AlphaFoldDB" id="Q6D7Z2"/>
<dbReference type="Proteomes" id="UP000007966">
    <property type="component" value="Chromosome"/>
</dbReference>
<keyword evidence="2" id="KW-1185">Reference proteome</keyword>
<evidence type="ECO:0000313" key="2">
    <source>
        <dbReference type="Proteomes" id="UP000007966"/>
    </source>
</evidence>
<organism evidence="1 2">
    <name type="scientific">Pectobacterium atrosepticum (strain SCRI 1043 / ATCC BAA-672)</name>
    <name type="common">Erwinia carotovora subsp. atroseptica</name>
    <dbReference type="NCBI Taxonomy" id="218491"/>
    <lineage>
        <taxon>Bacteria</taxon>
        <taxon>Pseudomonadati</taxon>
        <taxon>Pseudomonadota</taxon>
        <taxon>Gammaproteobacteria</taxon>
        <taxon>Enterobacterales</taxon>
        <taxon>Pectobacteriaceae</taxon>
        <taxon>Pectobacterium</taxon>
    </lineage>
</organism>
<name>Q6D7Z2_PECAS</name>
<gene>
    <name evidence="1" type="ordered locus">ECA1183</name>
</gene>
<dbReference type="EMBL" id="BX950851">
    <property type="protein sequence ID" value="CAG74093.1"/>
    <property type="molecule type" value="Genomic_DNA"/>
</dbReference>
<dbReference type="HOGENOM" id="CLU_2718717_0_0_6"/>
<proteinExistence type="predicted"/>
<accession>Q6D7Z2</accession>
<dbReference type="KEGG" id="eca:ECA1183"/>